<keyword evidence="3" id="KW-0963">Cytoplasm</keyword>
<evidence type="ECO:0000259" key="9">
    <source>
        <dbReference type="Pfam" id="PF20254"/>
    </source>
</evidence>
<dbReference type="Proteomes" id="UP001059380">
    <property type="component" value="Chromosome"/>
</dbReference>
<evidence type="ECO:0000313" key="11">
    <source>
        <dbReference type="EMBL" id="UWZ84576.1"/>
    </source>
</evidence>
<evidence type="ECO:0000256" key="6">
    <source>
        <dbReference type="SAM" id="MobiDB-lite"/>
    </source>
</evidence>
<dbReference type="InterPro" id="IPR031549">
    <property type="entry name" value="ASH"/>
</dbReference>
<keyword evidence="4" id="KW-0969">Cilium</keyword>
<evidence type="ECO:0000256" key="3">
    <source>
        <dbReference type="ARBA" id="ARBA00022490"/>
    </source>
</evidence>
<comment type="subcellular location">
    <subcellularLocation>
        <location evidence="1">Cell projection</location>
        <location evidence="1">Cilium</location>
    </subcellularLocation>
    <subcellularLocation>
        <location evidence="2">Cytoplasm</location>
    </subcellularLocation>
</comment>
<dbReference type="InterPro" id="IPR053879">
    <property type="entry name" value="HYDIN_VesB_CFA65-like_Ig"/>
</dbReference>
<evidence type="ECO:0000259" key="10">
    <source>
        <dbReference type="Pfam" id="PF22544"/>
    </source>
</evidence>
<keyword evidence="5" id="KW-0966">Cell projection</keyword>
<dbReference type="InterPro" id="IPR046540">
    <property type="entry name" value="DMFA2_C"/>
</dbReference>
<protein>
    <submittedName>
        <fullName evidence="11">Choice-of-anchor D domain-containing protein</fullName>
    </submittedName>
</protein>
<proteinExistence type="predicted"/>
<keyword evidence="7" id="KW-0812">Transmembrane</keyword>
<dbReference type="PANTHER" id="PTHR45912:SF3">
    <property type="entry name" value="CILIA- AND FLAGELLA-ASSOCIATED PROTEIN 47"/>
    <property type="match status" value="1"/>
</dbReference>
<gene>
    <name evidence="11" type="ORF">MOP44_01265</name>
</gene>
<evidence type="ECO:0000256" key="1">
    <source>
        <dbReference type="ARBA" id="ARBA00004138"/>
    </source>
</evidence>
<evidence type="ECO:0000256" key="2">
    <source>
        <dbReference type="ARBA" id="ARBA00004496"/>
    </source>
</evidence>
<name>A0A9J7BPD6_9BACT</name>
<dbReference type="GO" id="GO:0005737">
    <property type="term" value="C:cytoplasm"/>
    <property type="evidence" value="ECO:0007669"/>
    <property type="project" value="UniProtKB-SubCell"/>
</dbReference>
<dbReference type="Gene3D" id="2.60.40.10">
    <property type="entry name" value="Immunoglobulins"/>
    <property type="match status" value="7"/>
</dbReference>
<evidence type="ECO:0000256" key="7">
    <source>
        <dbReference type="SAM" id="Phobius"/>
    </source>
</evidence>
<evidence type="ECO:0000259" key="8">
    <source>
        <dbReference type="Pfam" id="PF15780"/>
    </source>
</evidence>
<feature type="transmembrane region" description="Helical" evidence="7">
    <location>
        <begin position="26"/>
        <end position="46"/>
    </location>
</feature>
<keyword evidence="7" id="KW-1133">Transmembrane helix</keyword>
<dbReference type="Pfam" id="PF20254">
    <property type="entry name" value="DMFA2_C"/>
    <property type="match status" value="1"/>
</dbReference>
<dbReference type="Pfam" id="PF22544">
    <property type="entry name" value="HYDIN_VesB_CFA65-like_Ig"/>
    <property type="match status" value="1"/>
</dbReference>
<dbReference type="Pfam" id="PF15780">
    <property type="entry name" value="ASH"/>
    <property type="match status" value="1"/>
</dbReference>
<evidence type="ECO:0000256" key="5">
    <source>
        <dbReference type="ARBA" id="ARBA00023273"/>
    </source>
</evidence>
<keyword evidence="7" id="KW-0472">Membrane</keyword>
<sequence length="1571" mass="160093">MFVFEISPRVESPQIALRLPRRIHGFALRVIVMCFTALIGAISLHATNRVQQENSLPGTPGWNDFSTVATQDLISGFGSTISVNAGGSIDFYVTTTDPSFTINVFRTGYYQGIGARLVQSLGSFPGLHQAIPTPDPVTGMVACTNWTKTTTLQVPSTWVSGVYLAKLTTSANHSSFIFFVVRDDGGHEDILFQTSVTTYQAYNTWGGTSLYDNQTSKSVYSYPHATKVSFDRPFNPLDSNGAGHYLLYEQYFVFWLEQQGYDVAYTTNVDLDLGSSPLVNHRAFLSVGHDEYWSRPMRTNVENAVASGLNVGFFSANSIYWQIRLEPNPNGVAGRVQVGYKDFAQSPTPPGPDPQWQVNNSILTANWRDPAINDPENALIGVMFESAASGNYIVQNSSNWIYAGSGFVDGTSIPNIVGYEYDKVWNNGFTPAGLTILSQSPVVDGSGLHSNANSTIYTAPSGATVFASGTIQWSWGLANLNSNNFANAGIQRTTANILNNFILGVAEVSFSPSTVNFNGVQVGSTSASQTITLTNSGTGTLNIASIGLTGPDPGDFAQTNNCPAALTSGLSCTINATFTPTAAGTRGATITVTDNAANNPQGVPLSGTGQAVTAPIVSLSPTSLTFASQNVGTSSAPQTITLSNVGTGPLYISSIAIAGTNPGDFSSTNTCPSGTNSLDVNASCTISVTYSPLAGGSRTASLTVTDNAADSPQNASLIGSAIVPTIYFKDGFESGNFNLWNLPSGDSTGTRTVQTQVVNNGTYAASFVNATSKYSYIYTAMSAAHSQTFTRFYFRLASLPQTTPLAIGSAASGSSSWEIDYDSTFQGLDFYFWDSTGNVQSVFSAKSSIVANQWYCVELGVNQTTAGVGQAWLNGALIGTVNANLLTANPFVNLMLYTTSAGTFYFDDVVVSNLYNGPLNAGPSANVSPASVVFANQLVNSTSSSQAVTLSNQGTAALSISNIALGGTNPGDFAQTNNCPSGTNTLAVGASCTINVTFTPSTTGTRGATLAITDNDPTGGQNVPLSGTGAPPTPGATVTPTSLTYASQAVGMTSTAQVITIKSSGTSALSISSIGLGGTNPDDFAQASNCPTGANTLAVGASCTISVTFTPTATGTRSAIVTITDNDPSGVQNVSLSGTGTTPTPGATVTPTSLSYAGQVVGTTSAAKTVTIKSSGTAPLSISSIGLGGTNAGDFAQTNNCPSGTNTLAIGASCTVNVTFTPTATGARSATLVITDNDPSGTQNVALSGSGASQSAGVTVTPTTLAFSSQIVGTSSAAQIITVKSSGTAALSISSITLSGTAAGDYALGNNCPSGTNTLAAGATCTVGVTFTPTARGTRTATVTVSTNAQGTAPTVALSGTGIGPVASLSTTALTFATLRLTTTSAAKSVTLSNKGNSTLNIASIAVTGDFAKTTTCTSTLAAGTSCTVSITFSPTATGTRTGTLAVTDDSVSGSTQTASLTGTGADFTISASPTSAAVAAGGKASYTVTVTALGGNFTWSAAFSCSGLPKGAKCTFSPTSASPGTTSASSALTLSTTSGSTGTPPGTYTINIKGTSSTLVHTIPVTLQVN</sequence>
<evidence type="ECO:0000313" key="12">
    <source>
        <dbReference type="Proteomes" id="UP001059380"/>
    </source>
</evidence>
<organism evidence="11 12">
    <name type="scientific">Occallatibacter riparius</name>
    <dbReference type="NCBI Taxonomy" id="1002689"/>
    <lineage>
        <taxon>Bacteria</taxon>
        <taxon>Pseudomonadati</taxon>
        <taxon>Acidobacteriota</taxon>
        <taxon>Terriglobia</taxon>
        <taxon>Terriglobales</taxon>
        <taxon>Acidobacteriaceae</taxon>
        <taxon>Occallatibacter</taxon>
    </lineage>
</organism>
<accession>A0A9J7BPD6</accession>
<reference evidence="11" key="1">
    <citation type="submission" date="2021-04" db="EMBL/GenBank/DDBJ databases">
        <title>Phylogenetic analysis of Acidobacteriaceae.</title>
        <authorList>
            <person name="Qiu L."/>
            <person name="Zhang Q."/>
        </authorList>
    </citation>
    <scope>NUCLEOTIDE SEQUENCE</scope>
    <source>
        <strain evidence="11">DSM 25168</strain>
    </source>
</reference>
<evidence type="ECO:0000256" key="4">
    <source>
        <dbReference type="ARBA" id="ARBA00023069"/>
    </source>
</evidence>
<dbReference type="EMBL" id="CP093313">
    <property type="protein sequence ID" value="UWZ84576.1"/>
    <property type="molecule type" value="Genomic_DNA"/>
</dbReference>
<dbReference type="KEGG" id="orp:MOP44_01265"/>
<dbReference type="RefSeq" id="WP_260794083.1">
    <property type="nucleotide sequence ID" value="NZ_CP093313.1"/>
</dbReference>
<dbReference type="Gene3D" id="2.60.120.200">
    <property type="match status" value="1"/>
</dbReference>
<dbReference type="InterPro" id="IPR013783">
    <property type="entry name" value="Ig-like_fold"/>
</dbReference>
<feature type="region of interest" description="Disordered" evidence="6">
    <location>
        <begin position="1520"/>
        <end position="1545"/>
    </location>
</feature>
<dbReference type="PANTHER" id="PTHR45912">
    <property type="entry name" value="CILIA- AND FLAGELLA-ASSOCIATED PROTEIN 47"/>
    <property type="match status" value="1"/>
</dbReference>
<feature type="domain" description="N,N-dimethylformamidase beta subunit-like C-terminal" evidence="9">
    <location>
        <begin position="101"/>
        <end position="481"/>
    </location>
</feature>
<feature type="domain" description="HYDIN/VesB/CFA65-like Ig-like" evidence="10">
    <location>
        <begin position="1384"/>
        <end position="1463"/>
    </location>
</feature>
<dbReference type="NCBIfam" id="NF012200">
    <property type="entry name" value="choice_anch_D"/>
    <property type="match status" value="7"/>
</dbReference>
<keyword evidence="12" id="KW-1185">Reference proteome</keyword>
<feature type="domain" description="Abnormal spindle-like microcephaly-associated protein ASH" evidence="8">
    <location>
        <begin position="513"/>
        <end position="601"/>
    </location>
</feature>